<organism evidence="2 3">
    <name type="scientific">Achromobacter mucicolens</name>
    <dbReference type="NCBI Taxonomy" id="1389922"/>
    <lineage>
        <taxon>Bacteria</taxon>
        <taxon>Pseudomonadati</taxon>
        <taxon>Pseudomonadota</taxon>
        <taxon>Betaproteobacteria</taxon>
        <taxon>Burkholderiales</taxon>
        <taxon>Alcaligenaceae</taxon>
        <taxon>Achromobacter</taxon>
    </lineage>
</organism>
<gene>
    <name evidence="2" type="primary">tagH</name>
    <name evidence="2" type="ORF">N5C72_10655</name>
</gene>
<dbReference type="Pfam" id="PF20232">
    <property type="entry name" value="T6SS_FHA_C"/>
    <property type="match status" value="1"/>
</dbReference>
<dbReference type="Proteomes" id="UP001158644">
    <property type="component" value="Unassembled WGS sequence"/>
</dbReference>
<feature type="domain" description="Type VI secretion system FHA" evidence="1">
    <location>
        <begin position="267"/>
        <end position="445"/>
    </location>
</feature>
<dbReference type="RefSeq" id="WP_279990700.1">
    <property type="nucleotide sequence ID" value="NZ_JAOBZK010000011.1"/>
</dbReference>
<dbReference type="SUPFAM" id="SSF49879">
    <property type="entry name" value="SMAD/FHA domain"/>
    <property type="match status" value="1"/>
</dbReference>
<dbReference type="InterPro" id="IPR017735">
    <property type="entry name" value="T6SS_FHA"/>
</dbReference>
<evidence type="ECO:0000259" key="1">
    <source>
        <dbReference type="Pfam" id="PF20232"/>
    </source>
</evidence>
<dbReference type="Gene3D" id="2.60.200.20">
    <property type="match status" value="1"/>
</dbReference>
<sequence>MTTSLSERGIVLVVANPQALQHGSTPRHRFDLNGGTIGSHGASWTLVDKAGRVLALHCEIRHSDDAFCVIDRSGFTRVNDARDPLGVMVGARLSDADVLHIGPYRVTVHLDDALHAMPDASRHLAQYDVSEILNAHRAAMDDLPADRYPFDQARGTHGADAAFQALAAARDSRTDLDPLRALDAAEQPSFAPPSPLDAGNARGAALAPTQPDLASTRYVAVAGSPKITSGDFSMSQSREPILTDPGRTAPAAPSFGDSAQAALALLQGMDVALDDMDAQAGRALLVEAGQALGAAIRGIAALYDATEPQESRLAMNTLTLQPIEDNPLRLGQGYPDTVRALFSRERSVVHLSPKAAVEETMTQFKGHQAAIIKGIEAGLDALLQAFSPEVLVKRFRRYGNEDSAHAGSNDWAWRMYTHYYEELRSARQRGFEKLFWEVFAQSYERAVRAEAQ</sequence>
<reference evidence="2 3" key="1">
    <citation type="submission" date="2022-09" db="EMBL/GenBank/DDBJ databases">
        <title>Intensive care unit water sources are persistently colonized with multi-drug resistant bacteria and are the site of extensive horizontal gene transfer of antibiotic resistance genes.</title>
        <authorList>
            <person name="Diorio-Toth L."/>
        </authorList>
    </citation>
    <scope>NUCLEOTIDE SEQUENCE [LARGE SCALE GENOMIC DNA]</scope>
    <source>
        <strain evidence="2 3">GD03967</strain>
    </source>
</reference>
<protein>
    <submittedName>
        <fullName evidence="2">Type VI secretion system-associated FHA domain protein TagH</fullName>
    </submittedName>
</protein>
<proteinExistence type="predicted"/>
<evidence type="ECO:0000313" key="2">
    <source>
        <dbReference type="EMBL" id="MDH1178537.1"/>
    </source>
</evidence>
<accession>A0ABD4YSX1</accession>
<dbReference type="NCBIfam" id="TIGR03354">
    <property type="entry name" value="VI_FHA"/>
    <property type="match status" value="1"/>
</dbReference>
<dbReference type="EMBL" id="JAOBZK010000011">
    <property type="protein sequence ID" value="MDH1178537.1"/>
    <property type="molecule type" value="Genomic_DNA"/>
</dbReference>
<evidence type="ECO:0000313" key="3">
    <source>
        <dbReference type="Proteomes" id="UP001158644"/>
    </source>
</evidence>
<dbReference type="AlphaFoldDB" id="A0ABD4YSX1"/>
<dbReference type="InterPro" id="IPR046883">
    <property type="entry name" value="T6SS_FHA_C"/>
</dbReference>
<comment type="caution">
    <text evidence="2">The sequence shown here is derived from an EMBL/GenBank/DDBJ whole genome shotgun (WGS) entry which is preliminary data.</text>
</comment>
<dbReference type="InterPro" id="IPR008984">
    <property type="entry name" value="SMAD_FHA_dom_sf"/>
</dbReference>
<name>A0ABD4YSX1_9BURK</name>
<dbReference type="CDD" id="cd00060">
    <property type="entry name" value="FHA"/>
    <property type="match status" value="1"/>
</dbReference>